<evidence type="ECO:0000313" key="7">
    <source>
        <dbReference type="EMBL" id="MDI4644646.1"/>
    </source>
</evidence>
<accession>A0ABT6TCT2</accession>
<name>A0ABT6TCT2_9BACL</name>
<evidence type="ECO:0000256" key="4">
    <source>
        <dbReference type="ARBA" id="ARBA00049957"/>
    </source>
</evidence>
<gene>
    <name evidence="7" type="ORF">KB449_06705</name>
</gene>
<dbReference type="PANTHER" id="PTHR42646:SF2">
    <property type="entry name" value="5'-3' EXONUCLEASE FAMILY PROTEIN"/>
    <property type="match status" value="1"/>
</dbReference>
<organism evidence="7 8">
    <name type="scientific">Cohnella hashimotonis</name>
    <dbReference type="NCBI Taxonomy" id="2826895"/>
    <lineage>
        <taxon>Bacteria</taxon>
        <taxon>Bacillati</taxon>
        <taxon>Bacillota</taxon>
        <taxon>Bacilli</taxon>
        <taxon>Bacillales</taxon>
        <taxon>Paenibacillaceae</taxon>
        <taxon>Cohnella</taxon>
    </lineage>
</organism>
<evidence type="ECO:0000256" key="1">
    <source>
        <dbReference type="ARBA" id="ARBA00022722"/>
    </source>
</evidence>
<dbReference type="InterPro" id="IPR036279">
    <property type="entry name" value="5-3_exonuclease_C_sf"/>
</dbReference>
<evidence type="ECO:0000256" key="3">
    <source>
        <dbReference type="ARBA" id="ARBA00023125"/>
    </source>
</evidence>
<proteinExistence type="predicted"/>
<keyword evidence="8" id="KW-1185">Reference proteome</keyword>
<sequence>MNGNDQRVLLVDGMAILFRAYFATSYTGYIRKTKAGLPTNAVHGFVQYFFDAIKTFRPTHVVCCWDMGSSTFRTEQFGAYKGNRPEPPLELIPQFDLVKEVVAEMGVLNVGMRGFEADDCIGTLAAALCADAEVYVLTGDHDLLQLVSERVKVVIMKKGKLNYAVYDLDTLMSERQLTPEQIVDLKAFMGDTSDNYPGVPGIGEKTAHKLLLEYRSVEGVLDNLDKLAKGVRAKIEANLELLHLSRELAKIRLDAPIACTLDECVLEIRREAATRKFEELEFGGLYKLLGAAELLGRAEAAAAMEDPFAEPDVLQAELTFAEADAKLRSFGS</sequence>
<evidence type="ECO:0000313" key="8">
    <source>
        <dbReference type="Proteomes" id="UP001161691"/>
    </source>
</evidence>
<dbReference type="InterPro" id="IPR020045">
    <property type="entry name" value="DNA_polI_H3TH"/>
</dbReference>
<dbReference type="EMBL" id="JAGRPV010000001">
    <property type="protein sequence ID" value="MDI4644646.1"/>
    <property type="molecule type" value="Genomic_DNA"/>
</dbReference>
<dbReference type="Proteomes" id="UP001161691">
    <property type="component" value="Unassembled WGS sequence"/>
</dbReference>
<dbReference type="GO" id="GO:0004527">
    <property type="term" value="F:exonuclease activity"/>
    <property type="evidence" value="ECO:0007669"/>
    <property type="project" value="UniProtKB-KW"/>
</dbReference>
<dbReference type="Pfam" id="PF01367">
    <property type="entry name" value="5_3_exonuc"/>
    <property type="match status" value="1"/>
</dbReference>
<dbReference type="InterPro" id="IPR020046">
    <property type="entry name" value="5-3_exonucl_a-hlix_arch_N"/>
</dbReference>
<keyword evidence="7" id="KW-0269">Exonuclease</keyword>
<dbReference type="InterPro" id="IPR008918">
    <property type="entry name" value="HhH2"/>
</dbReference>
<dbReference type="SUPFAM" id="SSF47807">
    <property type="entry name" value="5' to 3' exonuclease, C-terminal subdomain"/>
    <property type="match status" value="1"/>
</dbReference>
<dbReference type="Gene3D" id="1.10.150.20">
    <property type="entry name" value="5' to 3' exonuclease, C-terminal subdomain"/>
    <property type="match status" value="1"/>
</dbReference>
<feature type="domain" description="5'-3' exonuclease" evidence="6">
    <location>
        <begin position="6"/>
        <end position="267"/>
    </location>
</feature>
<dbReference type="Pfam" id="PF02739">
    <property type="entry name" value="5_3_exonuc_N"/>
    <property type="match status" value="1"/>
</dbReference>
<dbReference type="RefSeq" id="WP_282907635.1">
    <property type="nucleotide sequence ID" value="NZ_JAGRPV010000001.1"/>
</dbReference>
<keyword evidence="3" id="KW-0238">DNA-binding</keyword>
<dbReference type="Gene3D" id="3.40.50.1010">
    <property type="entry name" value="5'-nuclease"/>
    <property type="match status" value="1"/>
</dbReference>
<dbReference type="CDD" id="cd09859">
    <property type="entry name" value="PIN_53EXO"/>
    <property type="match status" value="1"/>
</dbReference>
<reference evidence="7" key="1">
    <citation type="submission" date="2023-04" db="EMBL/GenBank/DDBJ databases">
        <title>Comparative genomic analysis of Cohnella hashimotonis sp. nov., isolated from the International Space Station.</title>
        <authorList>
            <person name="Venkateswaran K."/>
            <person name="Simpson A."/>
        </authorList>
    </citation>
    <scope>NUCLEOTIDE SEQUENCE</scope>
    <source>
        <strain evidence="7">F6_2S_P_1</strain>
    </source>
</reference>
<evidence type="ECO:0000256" key="2">
    <source>
        <dbReference type="ARBA" id="ARBA00022801"/>
    </source>
</evidence>
<dbReference type="CDD" id="cd09898">
    <property type="entry name" value="H3TH_53EXO"/>
    <property type="match status" value="1"/>
</dbReference>
<dbReference type="SMART" id="SM00279">
    <property type="entry name" value="HhH2"/>
    <property type="match status" value="1"/>
</dbReference>
<keyword evidence="1" id="KW-0540">Nuclease</keyword>
<comment type="function">
    <text evidence="4">5'-3' exonuclease acting preferentially on double-stranded DNA.</text>
</comment>
<dbReference type="InterPro" id="IPR002421">
    <property type="entry name" value="5-3_exonuclease"/>
</dbReference>
<evidence type="ECO:0000259" key="6">
    <source>
        <dbReference type="SMART" id="SM00475"/>
    </source>
</evidence>
<dbReference type="InterPro" id="IPR038969">
    <property type="entry name" value="FEN"/>
</dbReference>
<keyword evidence="2" id="KW-0378">Hydrolase</keyword>
<comment type="caution">
    <text evidence="7">The sequence shown here is derived from an EMBL/GenBank/DDBJ whole genome shotgun (WGS) entry which is preliminary data.</text>
</comment>
<evidence type="ECO:0000256" key="5">
    <source>
        <dbReference type="ARBA" id="ARBA00050026"/>
    </source>
</evidence>
<dbReference type="SMART" id="SM00475">
    <property type="entry name" value="53EXOc"/>
    <property type="match status" value="1"/>
</dbReference>
<dbReference type="InterPro" id="IPR029060">
    <property type="entry name" value="PIN-like_dom_sf"/>
</dbReference>
<dbReference type="PANTHER" id="PTHR42646">
    <property type="entry name" value="FLAP ENDONUCLEASE XNI"/>
    <property type="match status" value="1"/>
</dbReference>
<protein>
    <recommendedName>
        <fullName evidence="5">5'-3' exonuclease</fullName>
    </recommendedName>
</protein>
<dbReference type="SUPFAM" id="SSF88723">
    <property type="entry name" value="PIN domain-like"/>
    <property type="match status" value="1"/>
</dbReference>